<dbReference type="EMBL" id="SLWA01000009">
    <property type="protein sequence ID" value="TCN53038.1"/>
    <property type="molecule type" value="Genomic_DNA"/>
</dbReference>
<feature type="compositionally biased region" description="Basic and acidic residues" evidence="1">
    <location>
        <begin position="15"/>
        <end position="39"/>
    </location>
</feature>
<proteinExistence type="predicted"/>
<dbReference type="Proteomes" id="UP000295270">
    <property type="component" value="Unassembled WGS sequence"/>
</dbReference>
<reference evidence="2 3" key="1">
    <citation type="journal article" date="2015" name="Stand. Genomic Sci.">
        <title>Genomic Encyclopedia of Bacterial and Archaeal Type Strains, Phase III: the genomes of soil and plant-associated and newly described type strains.</title>
        <authorList>
            <person name="Whitman W.B."/>
            <person name="Woyke T."/>
            <person name="Klenk H.P."/>
            <person name="Zhou Y."/>
            <person name="Lilburn T.G."/>
            <person name="Beck B.J."/>
            <person name="De Vos P."/>
            <person name="Vandamme P."/>
            <person name="Eisen J.A."/>
            <person name="Garrity G."/>
            <person name="Hugenholtz P."/>
            <person name="Kyrpides N.C."/>
        </authorList>
    </citation>
    <scope>NUCLEOTIDE SEQUENCE [LARGE SCALE GENOMIC DNA]</scope>
    <source>
        <strain evidence="2 3">P5626</strain>
    </source>
</reference>
<keyword evidence="3" id="KW-1185">Reference proteome</keyword>
<sequence>MTSSHHKNNVSSARTSDKKTEAKSTSSRHNEKASVEVKKSILMKNKF</sequence>
<comment type="caution">
    <text evidence="2">The sequence shown here is derived from an EMBL/GenBank/DDBJ whole genome shotgun (WGS) entry which is preliminary data.</text>
</comment>
<evidence type="ECO:0000256" key="1">
    <source>
        <dbReference type="SAM" id="MobiDB-lite"/>
    </source>
</evidence>
<organism evidence="2 3">
    <name type="scientific">Flavobacterium circumlabens</name>
    <dbReference type="NCBI Taxonomy" id="2133765"/>
    <lineage>
        <taxon>Bacteria</taxon>
        <taxon>Pseudomonadati</taxon>
        <taxon>Bacteroidota</taxon>
        <taxon>Flavobacteriia</taxon>
        <taxon>Flavobacteriales</taxon>
        <taxon>Flavobacteriaceae</taxon>
        <taxon>Flavobacterium</taxon>
    </lineage>
</organism>
<evidence type="ECO:0000313" key="2">
    <source>
        <dbReference type="EMBL" id="TCN53038.1"/>
    </source>
</evidence>
<accession>A0ABY2AU27</accession>
<gene>
    <name evidence="2" type="ORF">EV142_10921</name>
</gene>
<name>A0ABY2AU27_9FLAO</name>
<feature type="region of interest" description="Disordered" evidence="1">
    <location>
        <begin position="1"/>
        <end position="47"/>
    </location>
</feature>
<evidence type="ECO:0000313" key="3">
    <source>
        <dbReference type="Proteomes" id="UP000295270"/>
    </source>
</evidence>
<dbReference type="RefSeq" id="WP_158286343.1">
    <property type="nucleotide sequence ID" value="NZ_JBDSHJ010000041.1"/>
</dbReference>
<protein>
    <submittedName>
        <fullName evidence="2">Uncharacterized protein</fullName>
    </submittedName>
</protein>